<accession>A0A1C7NC83</accession>
<comment type="caution">
    <text evidence="1">The sequence shown here is derived from an EMBL/GenBank/DDBJ whole genome shotgun (WGS) entry which is preliminary data.</text>
</comment>
<dbReference type="EMBL" id="LUGH01000278">
    <property type="protein sequence ID" value="OBZ86705.1"/>
    <property type="molecule type" value="Genomic_DNA"/>
</dbReference>
<sequence>MTVAPGSVNIPPSVEQDVKQRIMSMNRSVSFNHQDFAEKYKDWLLTPTKEEDKEEIRRKSEDITTLLYRHSSSSISRKSKKCGKRRKSEDACQYLGTTNITATT</sequence>
<reference evidence="1 2" key="1">
    <citation type="submission" date="2016-03" db="EMBL/GenBank/DDBJ databases">
        <title>Choanephora cucurbitarum.</title>
        <authorList>
            <person name="Min B."/>
            <person name="Park H."/>
            <person name="Park J.-H."/>
            <person name="Shin H.-D."/>
            <person name="Choi I.-G."/>
        </authorList>
    </citation>
    <scope>NUCLEOTIDE SEQUENCE [LARGE SCALE GENOMIC DNA]</scope>
    <source>
        <strain evidence="1 2">KUS-F28377</strain>
    </source>
</reference>
<proteinExistence type="predicted"/>
<dbReference type="AlphaFoldDB" id="A0A1C7NC83"/>
<evidence type="ECO:0000313" key="2">
    <source>
        <dbReference type="Proteomes" id="UP000093000"/>
    </source>
</evidence>
<gene>
    <name evidence="1" type="ORF">A0J61_05242</name>
</gene>
<evidence type="ECO:0000313" key="1">
    <source>
        <dbReference type="EMBL" id="OBZ86705.1"/>
    </source>
</evidence>
<keyword evidence="2" id="KW-1185">Reference proteome</keyword>
<organism evidence="1 2">
    <name type="scientific">Choanephora cucurbitarum</name>
    <dbReference type="NCBI Taxonomy" id="101091"/>
    <lineage>
        <taxon>Eukaryota</taxon>
        <taxon>Fungi</taxon>
        <taxon>Fungi incertae sedis</taxon>
        <taxon>Mucoromycota</taxon>
        <taxon>Mucoromycotina</taxon>
        <taxon>Mucoromycetes</taxon>
        <taxon>Mucorales</taxon>
        <taxon>Mucorineae</taxon>
        <taxon>Choanephoraceae</taxon>
        <taxon>Choanephoroideae</taxon>
        <taxon>Choanephora</taxon>
    </lineage>
</organism>
<protein>
    <submittedName>
        <fullName evidence="1">Uncharacterized protein</fullName>
    </submittedName>
</protein>
<dbReference type="InParanoid" id="A0A1C7NC83"/>
<dbReference type="OrthoDB" id="546632at2759"/>
<dbReference type="Proteomes" id="UP000093000">
    <property type="component" value="Unassembled WGS sequence"/>
</dbReference>
<name>A0A1C7NC83_9FUNG</name>